<keyword evidence="3" id="KW-0324">Glycolysis</keyword>
<evidence type="ECO:0000313" key="6">
    <source>
        <dbReference type="Proteomes" id="UP000198639"/>
    </source>
</evidence>
<reference evidence="6" key="1">
    <citation type="submission" date="2016-10" db="EMBL/GenBank/DDBJ databases">
        <authorList>
            <person name="Varghese N."/>
            <person name="Submissions S."/>
        </authorList>
    </citation>
    <scope>NUCLEOTIDE SEQUENCE [LARGE SCALE GENOMIC DNA]</scope>
    <source>
        <strain evidence="6">CGMCC 1.12041</strain>
    </source>
</reference>
<comment type="catalytic activity">
    <reaction evidence="3">
        <text>D-glucose + ATP = D-glucose 6-phosphate + ADP + H(+)</text>
        <dbReference type="Rhea" id="RHEA:17825"/>
        <dbReference type="ChEBI" id="CHEBI:4167"/>
        <dbReference type="ChEBI" id="CHEBI:15378"/>
        <dbReference type="ChEBI" id="CHEBI:30616"/>
        <dbReference type="ChEBI" id="CHEBI:61548"/>
        <dbReference type="ChEBI" id="CHEBI:456216"/>
        <dbReference type="EC" id="2.7.1.2"/>
    </reaction>
</comment>
<name>A0A1I1LPC3_9BURK</name>
<dbReference type="GO" id="GO:0005829">
    <property type="term" value="C:cytosol"/>
    <property type="evidence" value="ECO:0007669"/>
    <property type="project" value="TreeGrafter"/>
</dbReference>
<dbReference type="OrthoDB" id="257751at2"/>
<protein>
    <recommendedName>
        <fullName evidence="3">Glucokinase</fullName>
        <ecNumber evidence="3">2.7.1.2</ecNumber>
    </recommendedName>
    <alternativeName>
        <fullName evidence="3">Glucose kinase</fullName>
    </alternativeName>
</protein>
<dbReference type="STRING" id="1164594.SAMN05216204_10986"/>
<keyword evidence="2 3" id="KW-0418">Kinase</keyword>
<evidence type="ECO:0000256" key="1">
    <source>
        <dbReference type="ARBA" id="ARBA00022679"/>
    </source>
</evidence>
<gene>
    <name evidence="3" type="primary">glk</name>
    <name evidence="5" type="ORF">SAMN05216204_10986</name>
</gene>
<dbReference type="NCBIfam" id="TIGR00749">
    <property type="entry name" value="glk"/>
    <property type="match status" value="1"/>
</dbReference>
<dbReference type="NCBIfam" id="NF001416">
    <property type="entry name" value="PRK00292.1-3"/>
    <property type="match status" value="1"/>
</dbReference>
<dbReference type="Gene3D" id="3.40.367.20">
    <property type="match status" value="1"/>
</dbReference>
<dbReference type="EC" id="2.7.1.2" evidence="3"/>
<dbReference type="PANTHER" id="PTHR47690">
    <property type="entry name" value="GLUCOKINASE"/>
    <property type="match status" value="1"/>
</dbReference>
<dbReference type="GO" id="GO:0005524">
    <property type="term" value="F:ATP binding"/>
    <property type="evidence" value="ECO:0007669"/>
    <property type="project" value="UniProtKB-UniRule"/>
</dbReference>
<dbReference type="HAMAP" id="MF_00524">
    <property type="entry name" value="Glucokinase"/>
    <property type="match status" value="1"/>
</dbReference>
<sequence length="347" mass="36090">MHDTSWRLLADIGGTNARFALEAGAGGLHTALTLPCADYPRFEDAVHAYLAHANVPVAHAVVAIANPVDGDAIRMTNHHWAFSIEAARAELGLATLLVVNDFTALAMALPGLGLDERMQVGGGVARAGSAIGLVGAGTGLGVSGLVPAGERWAPLHSEGGHVAFSPLDEREVAVLRYCWQRYDHVSAERFVSGPGIALVREALAAGRGIAPDAGLTPAAIVERALSGGDALSREAVDCFCGMLGTVAANLAVTLGAQGGVYIGGGVVPRLGSYFAESPFRARFEKKGRFSAFTARIPTWVITAPYPALGGAARILAEHLDRQPAAPARRRLRAAPLTSHLDAGHAQR</sequence>
<evidence type="ECO:0000256" key="4">
    <source>
        <dbReference type="RuleBase" id="RU004046"/>
    </source>
</evidence>
<dbReference type="GO" id="GO:0005536">
    <property type="term" value="F:D-glucose binding"/>
    <property type="evidence" value="ECO:0007669"/>
    <property type="project" value="InterPro"/>
</dbReference>
<dbReference type="RefSeq" id="WP_091874429.1">
    <property type="nucleotide sequence ID" value="NZ_FOLD01000009.1"/>
</dbReference>
<comment type="similarity">
    <text evidence="3 4">Belongs to the bacterial glucokinase family.</text>
</comment>
<comment type="subcellular location">
    <subcellularLocation>
        <location evidence="3">Cytoplasm</location>
    </subcellularLocation>
</comment>
<evidence type="ECO:0000256" key="3">
    <source>
        <dbReference type="HAMAP-Rule" id="MF_00524"/>
    </source>
</evidence>
<dbReference type="InterPro" id="IPR050201">
    <property type="entry name" value="Bacterial_glucokinase"/>
</dbReference>
<dbReference type="Gene3D" id="3.30.420.40">
    <property type="match status" value="1"/>
</dbReference>
<dbReference type="EMBL" id="FOLD01000009">
    <property type="protein sequence ID" value="SFC72123.1"/>
    <property type="molecule type" value="Genomic_DNA"/>
</dbReference>
<keyword evidence="1 3" id="KW-0808">Transferase</keyword>
<dbReference type="InterPro" id="IPR043129">
    <property type="entry name" value="ATPase_NBD"/>
</dbReference>
<feature type="binding site" evidence="3">
    <location>
        <begin position="10"/>
        <end position="15"/>
    </location>
    <ligand>
        <name>ATP</name>
        <dbReference type="ChEBI" id="CHEBI:30616"/>
    </ligand>
</feature>
<keyword evidence="6" id="KW-1185">Reference proteome</keyword>
<accession>A0A1I1LPC3</accession>
<dbReference type="AlphaFoldDB" id="A0A1I1LPC3"/>
<dbReference type="PANTHER" id="PTHR47690:SF1">
    <property type="entry name" value="GLUCOKINASE"/>
    <property type="match status" value="1"/>
</dbReference>
<dbReference type="GO" id="GO:0004340">
    <property type="term" value="F:glucokinase activity"/>
    <property type="evidence" value="ECO:0007669"/>
    <property type="project" value="UniProtKB-UniRule"/>
</dbReference>
<dbReference type="GO" id="GO:0006096">
    <property type="term" value="P:glycolytic process"/>
    <property type="evidence" value="ECO:0007669"/>
    <property type="project" value="UniProtKB-UniRule"/>
</dbReference>
<dbReference type="InterPro" id="IPR003836">
    <property type="entry name" value="Glucokinase"/>
</dbReference>
<keyword evidence="3" id="KW-0547">Nucleotide-binding</keyword>
<evidence type="ECO:0000256" key="2">
    <source>
        <dbReference type="ARBA" id="ARBA00022777"/>
    </source>
</evidence>
<dbReference type="CDD" id="cd24008">
    <property type="entry name" value="ASKHA_NBD_GLK"/>
    <property type="match status" value="1"/>
</dbReference>
<dbReference type="Proteomes" id="UP000198639">
    <property type="component" value="Unassembled WGS sequence"/>
</dbReference>
<dbReference type="Pfam" id="PF02685">
    <property type="entry name" value="Glucokinase"/>
    <property type="match status" value="1"/>
</dbReference>
<dbReference type="SUPFAM" id="SSF53067">
    <property type="entry name" value="Actin-like ATPase domain"/>
    <property type="match status" value="1"/>
</dbReference>
<organism evidence="5 6">
    <name type="scientific">Massilia yuzhufengensis</name>
    <dbReference type="NCBI Taxonomy" id="1164594"/>
    <lineage>
        <taxon>Bacteria</taxon>
        <taxon>Pseudomonadati</taxon>
        <taxon>Pseudomonadota</taxon>
        <taxon>Betaproteobacteria</taxon>
        <taxon>Burkholderiales</taxon>
        <taxon>Oxalobacteraceae</taxon>
        <taxon>Telluria group</taxon>
        <taxon>Massilia</taxon>
    </lineage>
</organism>
<evidence type="ECO:0000313" key="5">
    <source>
        <dbReference type="EMBL" id="SFC72123.1"/>
    </source>
</evidence>
<keyword evidence="3" id="KW-0963">Cytoplasm</keyword>
<proteinExistence type="inferred from homology"/>
<keyword evidence="3" id="KW-0067">ATP-binding</keyword>